<keyword evidence="11" id="KW-1185">Reference proteome</keyword>
<dbReference type="InterPro" id="IPR027417">
    <property type="entry name" value="P-loop_NTPase"/>
</dbReference>
<dbReference type="Proteomes" id="UP001054902">
    <property type="component" value="Unassembled WGS sequence"/>
</dbReference>
<reference evidence="10 11" key="1">
    <citation type="journal article" date="2021" name="Sci. Rep.">
        <title>The genome of the diatom Chaetoceros tenuissimus carries an ancient integrated fragment of an extant virus.</title>
        <authorList>
            <person name="Hongo Y."/>
            <person name="Kimura K."/>
            <person name="Takaki Y."/>
            <person name="Yoshida Y."/>
            <person name="Baba S."/>
            <person name="Kobayashi G."/>
            <person name="Nagasaki K."/>
            <person name="Hano T."/>
            <person name="Tomaru Y."/>
        </authorList>
    </citation>
    <scope>NUCLEOTIDE SEQUENCE [LARGE SCALE GENOMIC DNA]</scope>
    <source>
        <strain evidence="10 11">NIES-3715</strain>
    </source>
</reference>
<dbReference type="InterPro" id="IPR011545">
    <property type="entry name" value="DEAD/DEAH_box_helicase_dom"/>
</dbReference>
<dbReference type="EMBL" id="BLLK01000023">
    <property type="protein sequence ID" value="GFH47411.1"/>
    <property type="molecule type" value="Genomic_DNA"/>
</dbReference>
<comment type="catalytic activity">
    <reaction evidence="6">
        <text>ATP + H2O = ADP + phosphate + H(+)</text>
        <dbReference type="Rhea" id="RHEA:13065"/>
        <dbReference type="ChEBI" id="CHEBI:15377"/>
        <dbReference type="ChEBI" id="CHEBI:15378"/>
        <dbReference type="ChEBI" id="CHEBI:30616"/>
        <dbReference type="ChEBI" id="CHEBI:43474"/>
        <dbReference type="ChEBI" id="CHEBI:456216"/>
        <dbReference type="EC" id="3.6.4.13"/>
    </reaction>
</comment>
<comment type="similarity">
    <text evidence="6">Belongs to the DEAD box helicase family.</text>
</comment>
<keyword evidence="3 6" id="KW-0347">Helicase</keyword>
<feature type="domain" description="Helicase ATP-binding" evidence="8">
    <location>
        <begin position="82"/>
        <end position="245"/>
    </location>
</feature>
<organism evidence="10 11">
    <name type="scientific">Chaetoceros tenuissimus</name>
    <dbReference type="NCBI Taxonomy" id="426638"/>
    <lineage>
        <taxon>Eukaryota</taxon>
        <taxon>Sar</taxon>
        <taxon>Stramenopiles</taxon>
        <taxon>Ochrophyta</taxon>
        <taxon>Bacillariophyta</taxon>
        <taxon>Coscinodiscophyceae</taxon>
        <taxon>Chaetocerotophycidae</taxon>
        <taxon>Chaetocerotales</taxon>
        <taxon>Chaetocerotaceae</taxon>
        <taxon>Chaetoceros</taxon>
    </lineage>
</organism>
<dbReference type="SUPFAM" id="SSF52540">
    <property type="entry name" value="P-loop containing nucleoside triphosphate hydrolases"/>
    <property type="match status" value="1"/>
</dbReference>
<dbReference type="Pfam" id="PF13959">
    <property type="entry name" value="CTE_SPB4"/>
    <property type="match status" value="1"/>
</dbReference>
<dbReference type="Pfam" id="PF00271">
    <property type="entry name" value="Helicase_C"/>
    <property type="match status" value="1"/>
</dbReference>
<dbReference type="GO" id="GO:0016787">
    <property type="term" value="F:hydrolase activity"/>
    <property type="evidence" value="ECO:0007669"/>
    <property type="project" value="UniProtKB-KW"/>
</dbReference>
<comment type="caution">
    <text evidence="10">The sequence shown here is derived from an EMBL/GenBank/DDBJ whole genome shotgun (WGS) entry which is preliminary data.</text>
</comment>
<accession>A0AAD3CK67</accession>
<dbReference type="SMART" id="SM00487">
    <property type="entry name" value="DEXDc"/>
    <property type="match status" value="1"/>
</dbReference>
<comment type="function">
    <text evidence="6">RNA helicase.</text>
</comment>
<dbReference type="AlphaFoldDB" id="A0AAD3CK67"/>
<comment type="domain">
    <text evidence="6">The Q motif is unique to and characteristic of the DEAD box family of RNA helicases and controls ATP binding and hydrolysis.</text>
</comment>
<feature type="compositionally biased region" description="Basic residues" evidence="7">
    <location>
        <begin position="1"/>
        <end position="12"/>
    </location>
</feature>
<dbReference type="PROSITE" id="PS51192">
    <property type="entry name" value="HELICASE_ATP_BIND_1"/>
    <property type="match status" value="1"/>
</dbReference>
<feature type="compositionally biased region" description="Basic and acidic residues" evidence="7">
    <location>
        <begin position="26"/>
        <end position="39"/>
    </location>
</feature>
<keyword evidence="2 6" id="KW-0378">Hydrolase</keyword>
<dbReference type="InterPro" id="IPR001650">
    <property type="entry name" value="Helicase_C-like"/>
</dbReference>
<dbReference type="EC" id="3.6.4.13" evidence="6"/>
<evidence type="ECO:0000256" key="6">
    <source>
        <dbReference type="RuleBase" id="RU365068"/>
    </source>
</evidence>
<evidence type="ECO:0000256" key="2">
    <source>
        <dbReference type="ARBA" id="ARBA00022801"/>
    </source>
</evidence>
<keyword evidence="5 6" id="KW-0694">RNA-binding</keyword>
<dbReference type="PROSITE" id="PS51194">
    <property type="entry name" value="HELICASE_CTER"/>
    <property type="match status" value="1"/>
</dbReference>
<dbReference type="SMART" id="SM01178">
    <property type="entry name" value="DUF4217"/>
    <property type="match status" value="1"/>
</dbReference>
<gene>
    <name evidence="10" type="ORF">CTEN210_03886</name>
</gene>
<feature type="domain" description="Helicase C-terminal" evidence="9">
    <location>
        <begin position="317"/>
        <end position="489"/>
    </location>
</feature>
<dbReference type="SMART" id="SM00490">
    <property type="entry name" value="HELICc"/>
    <property type="match status" value="1"/>
</dbReference>
<evidence type="ECO:0000256" key="1">
    <source>
        <dbReference type="ARBA" id="ARBA00022741"/>
    </source>
</evidence>
<dbReference type="GO" id="GO:0005524">
    <property type="term" value="F:ATP binding"/>
    <property type="evidence" value="ECO:0007669"/>
    <property type="project" value="UniProtKB-UniRule"/>
</dbReference>
<name>A0AAD3CK67_9STRA</name>
<evidence type="ECO:0000313" key="11">
    <source>
        <dbReference type="Proteomes" id="UP001054902"/>
    </source>
</evidence>
<evidence type="ECO:0000313" key="10">
    <source>
        <dbReference type="EMBL" id="GFH47411.1"/>
    </source>
</evidence>
<sequence>MAKSKSKSKKVKAAPPKAEADVETTASKDESKGPLDKSKPSPASTPAPNSFETINPPLSEGVLAAIRHYGFNSMTPVQAASIPLFLTNKDVCVQAVTGSGKTLAFLIPMVEMILRRTVLLTKNQVGGLVISPTRELARQTYDVAKELCKFASLPEPLLLVGGGGGHRPVTADLDSFAKKGSDIVIGTPGRIDDILTRYSDLHMNELECLILDEADVLLDMGFEVALTSILSKLPKMRRTGLFSATRSGTSAAGASAKSVKKLMARAGLRNPVMINVAIAAAGKDDSSNDREEEIAPQEQATPSSLTNYYVMSPLDEKLSRLVAFLRQHKDVKVIVFFLTCACVEYYGLVLKELLRSDTYYIETLHGKLNPKRREKSMERFRNGGGDEENEAKPRKAKGSILLCTDVAARGLDVPDIEWTIQFDAPTDPSQYIHRVGRSARAGKFGSSLIFLTPKEDSFIDFLKIRKVPIKEIGSNERCSPSATYIERSKEFQIEPKKKKDDEEPENTENKVEIPNVLVKIRSLILQDRDLLEKGTKAYTSYIRAYKEHQCAFIFRFASLDLGVLATSFSLLRLPKMPELRDKYDKLNFVSAGPEIDIHAIKFKDKIREKARQKRLAAELAAGGKNAKQIKAEQRKAKKAQKEKERRQDAIAKGRNPNKKRGRQAQMYDEWDELAKEERLHKKLRQGKITKEKYRELMYGDKAKDDVDDLLDSDIDC</sequence>
<evidence type="ECO:0000256" key="7">
    <source>
        <dbReference type="SAM" id="MobiDB-lite"/>
    </source>
</evidence>
<feature type="compositionally biased region" description="Low complexity" evidence="7">
    <location>
        <begin position="40"/>
        <end position="50"/>
    </location>
</feature>
<evidence type="ECO:0000259" key="9">
    <source>
        <dbReference type="PROSITE" id="PS51194"/>
    </source>
</evidence>
<keyword evidence="4 6" id="KW-0067">ATP-binding</keyword>
<feature type="region of interest" description="Disordered" evidence="7">
    <location>
        <begin position="626"/>
        <end position="666"/>
    </location>
</feature>
<dbReference type="GO" id="GO:0003723">
    <property type="term" value="F:RNA binding"/>
    <property type="evidence" value="ECO:0007669"/>
    <property type="project" value="UniProtKB-UniRule"/>
</dbReference>
<evidence type="ECO:0000256" key="5">
    <source>
        <dbReference type="ARBA" id="ARBA00022884"/>
    </source>
</evidence>
<dbReference type="Gene3D" id="3.40.50.300">
    <property type="entry name" value="P-loop containing nucleotide triphosphate hydrolases"/>
    <property type="match status" value="2"/>
</dbReference>
<proteinExistence type="inferred from homology"/>
<feature type="region of interest" description="Disordered" evidence="7">
    <location>
        <begin position="1"/>
        <end position="54"/>
    </location>
</feature>
<evidence type="ECO:0000259" key="8">
    <source>
        <dbReference type="PROSITE" id="PS51192"/>
    </source>
</evidence>
<dbReference type="GO" id="GO:0003724">
    <property type="term" value="F:RNA helicase activity"/>
    <property type="evidence" value="ECO:0007669"/>
    <property type="project" value="UniProtKB-EC"/>
</dbReference>
<dbReference type="CDD" id="cd17960">
    <property type="entry name" value="DEADc_DDX55"/>
    <property type="match status" value="1"/>
</dbReference>
<evidence type="ECO:0000256" key="3">
    <source>
        <dbReference type="ARBA" id="ARBA00022806"/>
    </source>
</evidence>
<evidence type="ECO:0000256" key="4">
    <source>
        <dbReference type="ARBA" id="ARBA00022840"/>
    </source>
</evidence>
<keyword evidence="1 6" id="KW-0547">Nucleotide-binding</keyword>
<dbReference type="InterPro" id="IPR014001">
    <property type="entry name" value="Helicase_ATP-bd"/>
</dbReference>
<dbReference type="PANTHER" id="PTHR24031">
    <property type="entry name" value="RNA HELICASE"/>
    <property type="match status" value="1"/>
</dbReference>
<dbReference type="Pfam" id="PF00270">
    <property type="entry name" value="DEAD"/>
    <property type="match status" value="1"/>
</dbReference>
<feature type="region of interest" description="Disordered" evidence="7">
    <location>
        <begin position="372"/>
        <end position="392"/>
    </location>
</feature>
<dbReference type="InterPro" id="IPR025313">
    <property type="entry name" value="SPB4-like_CTE"/>
</dbReference>
<feature type="compositionally biased region" description="Basic and acidic residues" evidence="7">
    <location>
        <begin position="629"/>
        <end position="651"/>
    </location>
</feature>
<dbReference type="CDD" id="cd18787">
    <property type="entry name" value="SF2_C_DEAD"/>
    <property type="match status" value="1"/>
</dbReference>
<protein>
    <recommendedName>
        <fullName evidence="6">ATP-dependent RNA helicase</fullName>
        <ecNumber evidence="6">3.6.4.13</ecNumber>
    </recommendedName>
</protein>